<comment type="caution">
    <text evidence="1">The sequence shown here is derived from an EMBL/GenBank/DDBJ whole genome shotgun (WGS) entry which is preliminary data.</text>
</comment>
<name>A0A1F4Q0D4_UNCSA</name>
<proteinExistence type="predicted"/>
<organism evidence="1 2">
    <name type="scientific">candidate division WOR-1 bacterium RIFCSPHIGHO2_01_FULL_53_15</name>
    <dbReference type="NCBI Taxonomy" id="1802564"/>
    <lineage>
        <taxon>Bacteria</taxon>
        <taxon>Bacillati</taxon>
        <taxon>Saganbacteria</taxon>
    </lineage>
</organism>
<reference evidence="1 2" key="1">
    <citation type="journal article" date="2016" name="Nat. Commun.">
        <title>Thousands of microbial genomes shed light on interconnected biogeochemical processes in an aquifer system.</title>
        <authorList>
            <person name="Anantharaman K."/>
            <person name="Brown C.T."/>
            <person name="Hug L.A."/>
            <person name="Sharon I."/>
            <person name="Castelle C.J."/>
            <person name="Probst A.J."/>
            <person name="Thomas B.C."/>
            <person name="Singh A."/>
            <person name="Wilkins M.J."/>
            <person name="Karaoz U."/>
            <person name="Brodie E.L."/>
            <person name="Williams K.H."/>
            <person name="Hubbard S.S."/>
            <person name="Banfield J.F."/>
        </authorList>
    </citation>
    <scope>NUCLEOTIDE SEQUENCE [LARGE SCALE GENOMIC DNA]</scope>
</reference>
<sequence>MLEKYWYPKIQKYLENEGYVCHGFYKNGKKLDFIDTGIGNARIDVLGIKRASLIASNFQLETIGVEVKHIGKITIKNIRQAASYAHLCTRCYLAAPVERFSENDKKNAAQAGVGLIRLKRKRVDVIVESNKFQPDIDLINQFLWFLNVVFCPICRTYKHRYDPKELKYNGGSWRNDIFSKKNKWIYICNECNIKLSKNTRQYLMARELEQIRNRFEGIEQKLAKTKRHVDKIDNYYYHKYLKLKGKGERSIKRLDNYYYSKHANLNRALKKIK</sequence>
<gene>
    <name evidence="1" type="ORF">A2625_04045</name>
</gene>
<evidence type="ECO:0000313" key="1">
    <source>
        <dbReference type="EMBL" id="OGB89320.1"/>
    </source>
</evidence>
<evidence type="ECO:0000313" key="2">
    <source>
        <dbReference type="Proteomes" id="UP000178724"/>
    </source>
</evidence>
<protein>
    <submittedName>
        <fullName evidence="1">Uncharacterized protein</fullName>
    </submittedName>
</protein>
<dbReference type="AlphaFoldDB" id="A0A1F4Q0D4"/>
<accession>A0A1F4Q0D4</accession>
<dbReference type="EMBL" id="METM01000027">
    <property type="protein sequence ID" value="OGB89320.1"/>
    <property type="molecule type" value="Genomic_DNA"/>
</dbReference>
<dbReference type="Proteomes" id="UP000178724">
    <property type="component" value="Unassembled WGS sequence"/>
</dbReference>